<feature type="region of interest" description="Disordered" evidence="1">
    <location>
        <begin position="98"/>
        <end position="176"/>
    </location>
</feature>
<protein>
    <submittedName>
        <fullName evidence="2">Uncharacterized protein</fullName>
    </submittedName>
</protein>
<comment type="caution">
    <text evidence="2">The sequence shown here is derived from an EMBL/GenBank/DDBJ whole genome shotgun (WGS) entry which is preliminary data.</text>
</comment>
<name>A0A4Z2IRG2_9TELE</name>
<dbReference type="AlphaFoldDB" id="A0A4Z2IRG2"/>
<reference evidence="2 3" key="1">
    <citation type="submission" date="2019-03" db="EMBL/GenBank/DDBJ databases">
        <title>First draft genome of Liparis tanakae, snailfish: a comprehensive survey of snailfish specific genes.</title>
        <authorList>
            <person name="Kim W."/>
            <person name="Song I."/>
            <person name="Jeong J.-H."/>
            <person name="Kim D."/>
            <person name="Kim S."/>
            <person name="Ryu S."/>
            <person name="Song J.Y."/>
            <person name="Lee S.K."/>
        </authorList>
    </citation>
    <scope>NUCLEOTIDE SEQUENCE [LARGE SCALE GENOMIC DNA]</scope>
    <source>
        <tissue evidence="2">Muscle</tissue>
    </source>
</reference>
<evidence type="ECO:0000313" key="2">
    <source>
        <dbReference type="EMBL" id="TNN80198.1"/>
    </source>
</evidence>
<evidence type="ECO:0000313" key="3">
    <source>
        <dbReference type="Proteomes" id="UP000314294"/>
    </source>
</evidence>
<organism evidence="2 3">
    <name type="scientific">Liparis tanakae</name>
    <name type="common">Tanaka's snailfish</name>
    <dbReference type="NCBI Taxonomy" id="230148"/>
    <lineage>
        <taxon>Eukaryota</taxon>
        <taxon>Metazoa</taxon>
        <taxon>Chordata</taxon>
        <taxon>Craniata</taxon>
        <taxon>Vertebrata</taxon>
        <taxon>Euteleostomi</taxon>
        <taxon>Actinopterygii</taxon>
        <taxon>Neopterygii</taxon>
        <taxon>Teleostei</taxon>
        <taxon>Neoteleostei</taxon>
        <taxon>Acanthomorphata</taxon>
        <taxon>Eupercaria</taxon>
        <taxon>Perciformes</taxon>
        <taxon>Cottioidei</taxon>
        <taxon>Cottales</taxon>
        <taxon>Liparidae</taxon>
        <taxon>Liparis</taxon>
    </lineage>
</organism>
<proteinExistence type="predicted"/>
<feature type="compositionally biased region" description="Basic and acidic residues" evidence="1">
    <location>
        <begin position="105"/>
        <end position="166"/>
    </location>
</feature>
<evidence type="ECO:0000256" key="1">
    <source>
        <dbReference type="SAM" id="MobiDB-lite"/>
    </source>
</evidence>
<dbReference type="EMBL" id="SRLO01000056">
    <property type="protein sequence ID" value="TNN80198.1"/>
    <property type="molecule type" value="Genomic_DNA"/>
</dbReference>
<keyword evidence="3" id="KW-1185">Reference proteome</keyword>
<sequence>MPGSLEEEKEESSLRHNCQAQACRWLSGCESVEEVLFRLEREKYRDMRRRSAEKVSCGERGLPRDPETPRPRSRRRHITAAKVDQHLGECLQSAAAVTPVIGPSRDARKQGWRDGRVKPKARDGREEGEGRREGNIDADERKGSDRFRREVARDAWGDGKHGEKQRQGTQQVFPARLPPLLQVLSLSQGDDDSDANL</sequence>
<dbReference type="Proteomes" id="UP000314294">
    <property type="component" value="Unassembled WGS sequence"/>
</dbReference>
<feature type="compositionally biased region" description="Basic and acidic residues" evidence="1">
    <location>
        <begin position="46"/>
        <end position="70"/>
    </location>
</feature>
<accession>A0A4Z2IRG2</accession>
<gene>
    <name evidence="2" type="ORF">EYF80_009523</name>
</gene>
<feature type="region of interest" description="Disordered" evidence="1">
    <location>
        <begin position="46"/>
        <end position="77"/>
    </location>
</feature>